<dbReference type="Proteomes" id="UP000217211">
    <property type="component" value="Plasmid pSJ05684b"/>
</dbReference>
<protein>
    <recommendedName>
        <fullName evidence="4">Periplasmic heavy metal sensor</fullName>
    </recommendedName>
</protein>
<geneLocation type="plasmid" evidence="3">
    <name>psj05684b</name>
</geneLocation>
<gene>
    <name evidence="2" type="ORF">SJ05684_b59560</name>
</gene>
<accession>A0A249PLY7</accession>
<feature type="signal peptide" evidence="1">
    <location>
        <begin position="1"/>
        <end position="19"/>
    </location>
</feature>
<reference evidence="2 3" key="1">
    <citation type="submission" date="2017-08" db="EMBL/GenBank/DDBJ databases">
        <title>Multipartite genome sequences of Sinorhizobium species nodulating soybeans.</title>
        <authorList>
            <person name="Tian C.F."/>
        </authorList>
    </citation>
    <scope>NUCLEOTIDE SEQUENCE [LARGE SCALE GENOMIC DNA]</scope>
    <source>
        <strain evidence="2 3">CCBAU 05684</strain>
        <plasmid evidence="3">psj05684b</plasmid>
    </source>
</reference>
<proteinExistence type="predicted"/>
<dbReference type="Gene3D" id="1.20.120.1490">
    <property type="match status" value="1"/>
</dbReference>
<keyword evidence="1" id="KW-0732">Signal</keyword>
<evidence type="ECO:0008006" key="4">
    <source>
        <dbReference type="Google" id="ProtNLM"/>
    </source>
</evidence>
<name>A0A249PLY7_9HYPH</name>
<keyword evidence="3" id="KW-1185">Reference proteome</keyword>
<sequence length="172" mass="19062">MKFILLALLAAVLPFAAAAEEVHVHASHYLGQEFRKIKSLSEADLHELGRGGGWGLAKAAELNGVPGPSHVLTMERELALTAEQMAAAQRIFDKMRGDAIAEGRRLIAAELALESGFQERSIDEHGLRARLRQIEASRVGLRFIHLAAHLQIVRILSPGQVKRYNELRGYRR</sequence>
<evidence type="ECO:0000256" key="1">
    <source>
        <dbReference type="SAM" id="SignalP"/>
    </source>
</evidence>
<dbReference type="STRING" id="716928.GCA_000261485_02986"/>
<dbReference type="EMBL" id="CP023068">
    <property type="protein sequence ID" value="ASY66938.1"/>
    <property type="molecule type" value="Genomic_DNA"/>
</dbReference>
<dbReference type="RefSeq" id="WP_034855319.1">
    <property type="nucleotide sequence ID" value="NZ_AJQT01000057.1"/>
</dbReference>
<keyword evidence="2" id="KW-0614">Plasmid</keyword>
<feature type="chain" id="PRO_5012422330" description="Periplasmic heavy metal sensor" evidence="1">
    <location>
        <begin position="20"/>
        <end position="172"/>
    </location>
</feature>
<dbReference type="AlphaFoldDB" id="A0A249PLY7"/>
<evidence type="ECO:0000313" key="2">
    <source>
        <dbReference type="EMBL" id="ASY66938.1"/>
    </source>
</evidence>
<dbReference type="KEGG" id="esj:SJ05684_b59560"/>
<dbReference type="OrthoDB" id="7353511at2"/>
<organism evidence="2 3">
    <name type="scientific">Sinorhizobium sojae CCBAU 05684</name>
    <dbReference type="NCBI Taxonomy" id="716928"/>
    <lineage>
        <taxon>Bacteria</taxon>
        <taxon>Pseudomonadati</taxon>
        <taxon>Pseudomonadota</taxon>
        <taxon>Alphaproteobacteria</taxon>
        <taxon>Hyphomicrobiales</taxon>
        <taxon>Rhizobiaceae</taxon>
        <taxon>Sinorhizobium/Ensifer group</taxon>
        <taxon>Sinorhizobium</taxon>
    </lineage>
</organism>
<evidence type="ECO:0000313" key="3">
    <source>
        <dbReference type="Proteomes" id="UP000217211"/>
    </source>
</evidence>